<feature type="domain" description="Caspase family p20" evidence="8">
    <location>
        <begin position="216"/>
        <end position="342"/>
    </location>
</feature>
<evidence type="ECO:0000259" key="8">
    <source>
        <dbReference type="PROSITE" id="PS50208"/>
    </source>
</evidence>
<evidence type="ECO:0000256" key="6">
    <source>
        <dbReference type="RuleBase" id="RU003971"/>
    </source>
</evidence>
<dbReference type="PANTHER" id="PTHR47901:SF3">
    <property type="entry name" value="CASPASE-1"/>
    <property type="match status" value="1"/>
</dbReference>
<accession>A0AAV6FGA5</accession>
<dbReference type="GO" id="GO:0072559">
    <property type="term" value="C:NLRP3 inflammasome complex"/>
    <property type="evidence" value="ECO:0007669"/>
    <property type="project" value="TreeGrafter"/>
</dbReference>
<gene>
    <name evidence="9" type="ORF">AALO_G00295190</name>
</gene>
<dbReference type="InterPro" id="IPR002398">
    <property type="entry name" value="Pept_C14"/>
</dbReference>
<feature type="domain" description="Caspase family p10" evidence="7">
    <location>
        <begin position="361"/>
        <end position="445"/>
    </location>
</feature>
<dbReference type="PANTHER" id="PTHR47901">
    <property type="entry name" value="CASPASE RECRUITMENT DOMAIN-CONTAINING PROTEIN 18"/>
    <property type="match status" value="1"/>
</dbReference>
<dbReference type="PROSITE" id="PS50208">
    <property type="entry name" value="CASPASE_P20"/>
    <property type="match status" value="1"/>
</dbReference>
<dbReference type="Gene3D" id="3.40.50.1460">
    <property type="match status" value="1"/>
</dbReference>
<dbReference type="InterPro" id="IPR033139">
    <property type="entry name" value="Caspase_cys_AS"/>
</dbReference>
<dbReference type="GO" id="GO:0097169">
    <property type="term" value="C:AIM2 inflammasome complex"/>
    <property type="evidence" value="ECO:0007669"/>
    <property type="project" value="TreeGrafter"/>
</dbReference>
<protein>
    <submittedName>
        <fullName evidence="9">Uncharacterized protein</fullName>
    </submittedName>
</protein>
<keyword evidence="10" id="KW-1185">Reference proteome</keyword>
<reference evidence="9" key="1">
    <citation type="submission" date="2020-10" db="EMBL/GenBank/DDBJ databases">
        <title>Chromosome-scale genome assembly of the Allis shad, Alosa alosa.</title>
        <authorList>
            <person name="Margot Z."/>
            <person name="Christophe K."/>
            <person name="Cabau C."/>
            <person name="Louis A."/>
            <person name="Berthelot C."/>
            <person name="Parey E."/>
            <person name="Roest Crollius H."/>
            <person name="Montfort J."/>
            <person name="Robinson-Rechavi M."/>
            <person name="Bucao C."/>
            <person name="Bouchez O."/>
            <person name="Gislard M."/>
            <person name="Lluch J."/>
            <person name="Milhes M."/>
            <person name="Lampietro C."/>
            <person name="Lopez Roques C."/>
            <person name="Donnadieu C."/>
            <person name="Braasch I."/>
            <person name="Desvignes T."/>
            <person name="Postlethwait J."/>
            <person name="Bobe J."/>
            <person name="Guiguen Y."/>
        </authorList>
    </citation>
    <scope>NUCLEOTIDE SEQUENCE</scope>
    <source>
        <strain evidence="9">M-15738</strain>
        <tissue evidence="9">Blood</tissue>
    </source>
</reference>
<dbReference type="GO" id="GO:0050727">
    <property type="term" value="P:regulation of inflammatory response"/>
    <property type="evidence" value="ECO:0007669"/>
    <property type="project" value="TreeGrafter"/>
</dbReference>
<dbReference type="GO" id="GO:0072557">
    <property type="term" value="C:IPAF inflammasome complex"/>
    <property type="evidence" value="ECO:0007669"/>
    <property type="project" value="TreeGrafter"/>
</dbReference>
<dbReference type="FunFam" id="3.40.50.1460:FF:000007">
    <property type="entry name" value="Caspase-1"/>
    <property type="match status" value="1"/>
</dbReference>
<dbReference type="PROSITE" id="PS50207">
    <property type="entry name" value="CASPASE_P10"/>
    <property type="match status" value="1"/>
</dbReference>
<dbReference type="SMART" id="SM00115">
    <property type="entry name" value="CASc"/>
    <property type="match status" value="1"/>
</dbReference>
<dbReference type="PROSITE" id="PS01122">
    <property type="entry name" value="CASPASE_CYS"/>
    <property type="match status" value="1"/>
</dbReference>
<evidence type="ECO:0000256" key="3">
    <source>
        <dbReference type="ARBA" id="ARBA00022801"/>
    </source>
</evidence>
<dbReference type="EMBL" id="JADWDJ010000024">
    <property type="protein sequence ID" value="KAG5260676.1"/>
    <property type="molecule type" value="Genomic_DNA"/>
</dbReference>
<sequence>MEYSALNTNSTDAVPRKFDIKSLNQEELITDSSLLPRLPCGHHIPPDYLIAWIRSQLEHKHTEFTCPRFVQPKQRLCGASFSYHTVCELVQLKPKTQQYFEETISALTALTLCDYKKCPGCHSYVERAEPNNLCVQCSICTSNKLRIYQFCWLCQREWRGPYANAKHCANEGCGQSKVSQGNSTSSLEWCHHNFKTRTLQSEKDDIYMSMDKSDSRTRLALLINNVEFEQESDRTGAEVDEKNMRILLENLGYTVLILRNLTSQGMEAAMADFSQRGEHLQSDSCFVVIMSHGTQEGICGVSYGDDQEDILPVDSIFHHLNTPSCPALRDKPKVILIQACRGVCPGEKGDVWVADSAPISRRKKEHREKDFICLRSCTPDTVSYRNTKTGSVFIQTVVQTLNEHAHEDHIEELFRKVLKTFKNSYPDQMPCKDRTTLSRKFYLFPGL</sequence>
<keyword evidence="2" id="KW-0645">Protease</keyword>
<dbReference type="InterPro" id="IPR015917">
    <property type="entry name" value="Pept_C14A"/>
</dbReference>
<dbReference type="GO" id="GO:0004197">
    <property type="term" value="F:cysteine-type endopeptidase activity"/>
    <property type="evidence" value="ECO:0007669"/>
    <property type="project" value="InterPro"/>
</dbReference>
<name>A0AAV6FGA5_9TELE</name>
<keyword evidence="5" id="KW-0865">Zymogen</keyword>
<dbReference type="InterPro" id="IPR029030">
    <property type="entry name" value="Caspase-like_dom_sf"/>
</dbReference>
<evidence type="ECO:0000256" key="4">
    <source>
        <dbReference type="ARBA" id="ARBA00022807"/>
    </source>
</evidence>
<evidence type="ECO:0000313" key="10">
    <source>
        <dbReference type="Proteomes" id="UP000823561"/>
    </source>
</evidence>
<keyword evidence="3" id="KW-0378">Hydrolase</keyword>
<dbReference type="InterPro" id="IPR002138">
    <property type="entry name" value="Pept_C14_p10"/>
</dbReference>
<dbReference type="PROSITE" id="PS01121">
    <property type="entry name" value="CASPASE_HIS"/>
    <property type="match status" value="1"/>
</dbReference>
<evidence type="ECO:0000256" key="2">
    <source>
        <dbReference type="ARBA" id="ARBA00022670"/>
    </source>
</evidence>
<evidence type="ECO:0000256" key="5">
    <source>
        <dbReference type="ARBA" id="ARBA00023145"/>
    </source>
</evidence>
<dbReference type="PRINTS" id="PR00376">
    <property type="entry name" value="IL1BCENZYME"/>
</dbReference>
<evidence type="ECO:0000256" key="1">
    <source>
        <dbReference type="ARBA" id="ARBA00010134"/>
    </source>
</evidence>
<evidence type="ECO:0000313" key="9">
    <source>
        <dbReference type="EMBL" id="KAG5260676.1"/>
    </source>
</evidence>
<dbReference type="SUPFAM" id="SSF52129">
    <property type="entry name" value="Caspase-like"/>
    <property type="match status" value="1"/>
</dbReference>
<organism evidence="9 10">
    <name type="scientific">Alosa alosa</name>
    <name type="common">allis shad</name>
    <dbReference type="NCBI Taxonomy" id="278164"/>
    <lineage>
        <taxon>Eukaryota</taxon>
        <taxon>Metazoa</taxon>
        <taxon>Chordata</taxon>
        <taxon>Craniata</taxon>
        <taxon>Vertebrata</taxon>
        <taxon>Euteleostomi</taxon>
        <taxon>Actinopterygii</taxon>
        <taxon>Neopterygii</taxon>
        <taxon>Teleostei</taxon>
        <taxon>Clupei</taxon>
        <taxon>Clupeiformes</taxon>
        <taxon>Clupeoidei</taxon>
        <taxon>Clupeidae</taxon>
        <taxon>Alosa</taxon>
    </lineage>
</organism>
<dbReference type="AlphaFoldDB" id="A0AAV6FGA5"/>
<dbReference type="InterPro" id="IPR011600">
    <property type="entry name" value="Pept_C14_caspase"/>
</dbReference>
<comment type="similarity">
    <text evidence="1 6">Belongs to the peptidase C14A family.</text>
</comment>
<dbReference type="FunFam" id="3.30.70.1470:FF:000003">
    <property type="entry name" value="Caspase-1"/>
    <property type="match status" value="1"/>
</dbReference>
<keyword evidence="4" id="KW-0788">Thiol protease</keyword>
<dbReference type="Proteomes" id="UP000823561">
    <property type="component" value="Chromosome 24"/>
</dbReference>
<comment type="caution">
    <text evidence="9">The sequence shown here is derived from an EMBL/GenBank/DDBJ whole genome shotgun (WGS) entry which is preliminary data.</text>
</comment>
<proteinExistence type="inferred from homology"/>
<dbReference type="InterPro" id="IPR016129">
    <property type="entry name" value="Caspase_his_AS"/>
</dbReference>
<dbReference type="Pfam" id="PF00656">
    <property type="entry name" value="Peptidase_C14"/>
    <property type="match status" value="1"/>
</dbReference>
<evidence type="ECO:0000259" key="7">
    <source>
        <dbReference type="PROSITE" id="PS50207"/>
    </source>
</evidence>
<dbReference type="InterPro" id="IPR001309">
    <property type="entry name" value="Pept_C14_p20"/>
</dbReference>
<dbReference type="GO" id="GO:0006508">
    <property type="term" value="P:proteolysis"/>
    <property type="evidence" value="ECO:0007669"/>
    <property type="project" value="UniProtKB-KW"/>
</dbReference>
<dbReference type="Gene3D" id="3.30.70.1470">
    <property type="entry name" value="Caspase-like"/>
    <property type="match status" value="1"/>
</dbReference>
<dbReference type="CDD" id="cd00032">
    <property type="entry name" value="CASc"/>
    <property type="match status" value="1"/>
</dbReference>